<gene>
    <name evidence="2" type="ORF">SAMN02982989_0846</name>
</gene>
<dbReference type="Proteomes" id="UP000192903">
    <property type="component" value="Unassembled WGS sequence"/>
</dbReference>
<keyword evidence="3" id="KW-1185">Reference proteome</keyword>
<feature type="signal peptide" evidence="1">
    <location>
        <begin position="1"/>
        <end position="19"/>
    </location>
</feature>
<accession>A0A1X7FU31</accession>
<proteinExistence type="predicted"/>
<evidence type="ECO:0000313" key="2">
    <source>
        <dbReference type="EMBL" id="SMF58843.1"/>
    </source>
</evidence>
<protein>
    <submittedName>
        <fullName evidence="2">Uncharacterized protein</fullName>
    </submittedName>
</protein>
<feature type="chain" id="PRO_5012010443" evidence="1">
    <location>
        <begin position="20"/>
        <end position="92"/>
    </location>
</feature>
<reference evidence="3" key="1">
    <citation type="submission" date="2017-04" db="EMBL/GenBank/DDBJ databases">
        <authorList>
            <person name="Varghese N."/>
            <person name="Submissions S."/>
        </authorList>
    </citation>
    <scope>NUCLEOTIDE SEQUENCE [LARGE SCALE GENOMIC DNA]</scope>
    <source>
        <strain evidence="3">B4P</strain>
    </source>
</reference>
<organism evidence="2 3">
    <name type="scientific">Xaviernesmea oryzae</name>
    <dbReference type="NCBI Taxonomy" id="464029"/>
    <lineage>
        <taxon>Bacteria</taxon>
        <taxon>Pseudomonadati</taxon>
        <taxon>Pseudomonadota</taxon>
        <taxon>Alphaproteobacteria</taxon>
        <taxon>Hyphomicrobiales</taxon>
        <taxon>Rhizobiaceae</taxon>
        <taxon>Rhizobium/Agrobacterium group</taxon>
        <taxon>Xaviernesmea</taxon>
    </lineage>
</organism>
<dbReference type="RefSeq" id="WP_085423760.1">
    <property type="nucleotide sequence ID" value="NZ_FXAF01000008.1"/>
</dbReference>
<evidence type="ECO:0000313" key="3">
    <source>
        <dbReference type="Proteomes" id="UP000192903"/>
    </source>
</evidence>
<dbReference type="AlphaFoldDB" id="A0A1X7FU31"/>
<name>A0A1X7FU31_9HYPH</name>
<dbReference type="EMBL" id="FXAF01000008">
    <property type="protein sequence ID" value="SMF58843.1"/>
    <property type="molecule type" value="Genomic_DNA"/>
</dbReference>
<keyword evidence="1" id="KW-0732">Signal</keyword>
<sequence>MAVFLTAMAALTMLAVVNASGSGFSNSAERLDCNTVVKRIISKTQGRLLSVRIHGGQCVISILVQRDNARPRKIIIRADPRQTNLTESRLNL</sequence>
<dbReference type="OrthoDB" id="7917347at2"/>
<evidence type="ECO:0000256" key="1">
    <source>
        <dbReference type="SAM" id="SignalP"/>
    </source>
</evidence>